<evidence type="ECO:0000313" key="2">
    <source>
        <dbReference type="Proteomes" id="UP001610335"/>
    </source>
</evidence>
<dbReference type="Proteomes" id="UP001610335">
    <property type="component" value="Unassembled WGS sequence"/>
</dbReference>
<protein>
    <submittedName>
        <fullName evidence="1">Uncharacterized protein</fullName>
    </submittedName>
</protein>
<gene>
    <name evidence="1" type="ORF">BDW59DRAFT_155706</name>
</gene>
<dbReference type="EMBL" id="JBFXLS010000001">
    <property type="protein sequence ID" value="KAL2834886.1"/>
    <property type="molecule type" value="Genomic_DNA"/>
</dbReference>
<keyword evidence="2" id="KW-1185">Reference proteome</keyword>
<comment type="caution">
    <text evidence="1">The sequence shown here is derived from an EMBL/GenBank/DDBJ whole genome shotgun (WGS) entry which is preliminary data.</text>
</comment>
<name>A0ABR4J4C8_9EURO</name>
<proteinExistence type="predicted"/>
<reference evidence="1 2" key="1">
    <citation type="submission" date="2024-07" db="EMBL/GenBank/DDBJ databases">
        <title>Section-level genome sequencing and comparative genomics of Aspergillus sections Usti and Cavernicolus.</title>
        <authorList>
            <consortium name="Lawrence Berkeley National Laboratory"/>
            <person name="Nybo J.L."/>
            <person name="Vesth T.C."/>
            <person name="Theobald S."/>
            <person name="Frisvad J.C."/>
            <person name="Larsen T.O."/>
            <person name="Kjaerboelling I."/>
            <person name="Rothschild-Mancinelli K."/>
            <person name="Lyhne E.K."/>
            <person name="Kogle M.E."/>
            <person name="Barry K."/>
            <person name="Clum A."/>
            <person name="Na H."/>
            <person name="Ledsgaard L."/>
            <person name="Lin J."/>
            <person name="Lipzen A."/>
            <person name="Kuo A."/>
            <person name="Riley R."/>
            <person name="Mondo S."/>
            <person name="LaButti K."/>
            <person name="Haridas S."/>
            <person name="Pangalinan J."/>
            <person name="Salamov A.A."/>
            <person name="Simmons B.A."/>
            <person name="Magnuson J.K."/>
            <person name="Chen J."/>
            <person name="Drula E."/>
            <person name="Henrissat B."/>
            <person name="Wiebenga A."/>
            <person name="Lubbers R.J."/>
            <person name="Gomes A.C."/>
            <person name="Makela M.R."/>
            <person name="Stajich J."/>
            <person name="Grigoriev I.V."/>
            <person name="Mortensen U.H."/>
            <person name="De vries R.P."/>
            <person name="Baker S.E."/>
            <person name="Andersen M.R."/>
        </authorList>
    </citation>
    <scope>NUCLEOTIDE SEQUENCE [LARGE SCALE GENOMIC DNA]</scope>
    <source>
        <strain evidence="1 2">CBS 600.67</strain>
    </source>
</reference>
<accession>A0ABR4J4C8</accession>
<sequence>MADTLPANSSEGFERVQQAASDHFPDHIINWGTKAALAAQAVHSQLVLWSDGSGKEVFDVELLGDAHALKIAKRVAKKSPVVILLGPQAAIARL</sequence>
<evidence type="ECO:0000313" key="1">
    <source>
        <dbReference type="EMBL" id="KAL2834886.1"/>
    </source>
</evidence>
<organism evidence="1 2">
    <name type="scientific">Aspergillus cavernicola</name>
    <dbReference type="NCBI Taxonomy" id="176166"/>
    <lineage>
        <taxon>Eukaryota</taxon>
        <taxon>Fungi</taxon>
        <taxon>Dikarya</taxon>
        <taxon>Ascomycota</taxon>
        <taxon>Pezizomycotina</taxon>
        <taxon>Eurotiomycetes</taxon>
        <taxon>Eurotiomycetidae</taxon>
        <taxon>Eurotiales</taxon>
        <taxon>Aspergillaceae</taxon>
        <taxon>Aspergillus</taxon>
        <taxon>Aspergillus subgen. Nidulantes</taxon>
    </lineage>
</organism>